<dbReference type="AlphaFoldDB" id="A0AAV4VN06"/>
<keyword evidence="2" id="KW-1185">Reference proteome</keyword>
<evidence type="ECO:0000313" key="2">
    <source>
        <dbReference type="Proteomes" id="UP001054837"/>
    </source>
</evidence>
<comment type="caution">
    <text evidence="1">The sequence shown here is derived from an EMBL/GenBank/DDBJ whole genome shotgun (WGS) entry which is preliminary data.</text>
</comment>
<protein>
    <submittedName>
        <fullName evidence="1">Uncharacterized protein</fullName>
    </submittedName>
</protein>
<dbReference type="EMBL" id="BPLQ01013374">
    <property type="protein sequence ID" value="GIY71717.1"/>
    <property type="molecule type" value="Genomic_DNA"/>
</dbReference>
<reference evidence="1 2" key="1">
    <citation type="submission" date="2021-06" db="EMBL/GenBank/DDBJ databases">
        <title>Caerostris darwini draft genome.</title>
        <authorList>
            <person name="Kono N."/>
            <person name="Arakawa K."/>
        </authorList>
    </citation>
    <scope>NUCLEOTIDE SEQUENCE [LARGE SCALE GENOMIC DNA]</scope>
</reference>
<evidence type="ECO:0000313" key="1">
    <source>
        <dbReference type="EMBL" id="GIY71717.1"/>
    </source>
</evidence>
<sequence>MQTHLDRATVALRTKLTGYLNIETKFVRIPEMIVRGPVSSRNDTIFTEYHHHVEVVIFGVNQSIQQFFVLESASEDCNLCLLIFIDGDTCPLEYLAPKQQL</sequence>
<dbReference type="Proteomes" id="UP001054837">
    <property type="component" value="Unassembled WGS sequence"/>
</dbReference>
<gene>
    <name evidence="1" type="ORF">CDAR_290831</name>
</gene>
<name>A0AAV4VN06_9ARAC</name>
<proteinExistence type="predicted"/>
<organism evidence="1 2">
    <name type="scientific">Caerostris darwini</name>
    <dbReference type="NCBI Taxonomy" id="1538125"/>
    <lineage>
        <taxon>Eukaryota</taxon>
        <taxon>Metazoa</taxon>
        <taxon>Ecdysozoa</taxon>
        <taxon>Arthropoda</taxon>
        <taxon>Chelicerata</taxon>
        <taxon>Arachnida</taxon>
        <taxon>Araneae</taxon>
        <taxon>Araneomorphae</taxon>
        <taxon>Entelegynae</taxon>
        <taxon>Araneoidea</taxon>
        <taxon>Araneidae</taxon>
        <taxon>Caerostris</taxon>
    </lineage>
</organism>
<accession>A0AAV4VN06</accession>